<comment type="cofactor">
    <cofactor evidence="1">
        <name>Mg(2+)</name>
        <dbReference type="ChEBI" id="CHEBI:18420"/>
    </cofactor>
    <text evidence="1">Binds 2 magnesium ions per subunit.</text>
</comment>
<name>X6NKQ5_RETFI</name>
<keyword evidence="1" id="KW-0460">Magnesium</keyword>
<keyword evidence="1" id="KW-0479">Metal-binding</keyword>
<proteinExistence type="predicted"/>
<dbReference type="Proteomes" id="UP000023152">
    <property type="component" value="Unassembled WGS sequence"/>
</dbReference>
<keyword evidence="4" id="KW-1185">Reference proteome</keyword>
<accession>X6NKQ5</accession>
<feature type="region of interest" description="Disordered" evidence="2">
    <location>
        <begin position="375"/>
        <end position="400"/>
    </location>
</feature>
<dbReference type="AlphaFoldDB" id="X6NKQ5"/>
<comment type="caution">
    <text evidence="3">The sequence shown here is derived from an EMBL/GenBank/DDBJ whole genome shotgun (WGS) entry which is preliminary data.</text>
</comment>
<sequence length="400" mass="45237">MKKSKQYEPGQVTEKTHMAMHLAQGLVRMIQWFDQKKLKNYVSMDPVISEYKDWCNRFPSAKDSLYAHTIAAKKSIDDIRHQAYQVNAKNEPKVSSKSSKSPTNGTLTNDCLLRCVPLIIYDMQIILFEFKKKKKGIRLQPDETFNLMRLENSLTHANFKVYYTMTMYALTVQYLIRQPAKMERNRLAIEFALQFLKNKQIQARKDNPSTTSSINEVERWLMDAVKAADADLASAKDAAAKNSNNNNNNNANAILPSPSFARAAEFGDHIQVAFQRAFYHLQRGDPFELAIQSTLHAGGNVSGNCCVVGALLGAYWGFSSLDKWHSKIGEWESASSSSSSSSSSSKSSVRIFPIKNYSKLLEFLFHRALNPNPTKIKLEDNKKNHSNEDEFVLVQPSSSD</sequence>
<evidence type="ECO:0000256" key="1">
    <source>
        <dbReference type="PIRSR" id="PIRSR605502-1"/>
    </source>
</evidence>
<organism evidence="3 4">
    <name type="scientific">Reticulomyxa filosa</name>
    <dbReference type="NCBI Taxonomy" id="46433"/>
    <lineage>
        <taxon>Eukaryota</taxon>
        <taxon>Sar</taxon>
        <taxon>Rhizaria</taxon>
        <taxon>Retaria</taxon>
        <taxon>Foraminifera</taxon>
        <taxon>Monothalamids</taxon>
        <taxon>Reticulomyxidae</taxon>
        <taxon>Reticulomyxa</taxon>
    </lineage>
</organism>
<dbReference type="Gene3D" id="1.10.4080.10">
    <property type="entry name" value="ADP-ribosylation/Crystallin J1"/>
    <property type="match status" value="1"/>
</dbReference>
<reference evidence="3 4" key="1">
    <citation type="journal article" date="2013" name="Curr. Biol.">
        <title>The Genome of the Foraminiferan Reticulomyxa filosa.</title>
        <authorList>
            <person name="Glockner G."/>
            <person name="Hulsmann N."/>
            <person name="Schleicher M."/>
            <person name="Noegel A.A."/>
            <person name="Eichinger L."/>
            <person name="Gallinger C."/>
            <person name="Pawlowski J."/>
            <person name="Sierra R."/>
            <person name="Euteneuer U."/>
            <person name="Pillet L."/>
            <person name="Moustafa A."/>
            <person name="Platzer M."/>
            <person name="Groth M."/>
            <person name="Szafranski K."/>
            <person name="Schliwa M."/>
        </authorList>
    </citation>
    <scope>NUCLEOTIDE SEQUENCE [LARGE SCALE GENOMIC DNA]</scope>
</reference>
<protein>
    <recommendedName>
        <fullName evidence="5">ADP-ribosylation/Crystallin J1</fullName>
    </recommendedName>
</protein>
<evidence type="ECO:0000256" key="2">
    <source>
        <dbReference type="SAM" id="MobiDB-lite"/>
    </source>
</evidence>
<dbReference type="InterPro" id="IPR036705">
    <property type="entry name" value="Ribosyl_crysJ1_sf"/>
</dbReference>
<evidence type="ECO:0000313" key="3">
    <source>
        <dbReference type="EMBL" id="ETO26314.1"/>
    </source>
</evidence>
<dbReference type="Pfam" id="PF03747">
    <property type="entry name" value="ADP_ribosyl_GH"/>
    <property type="match status" value="1"/>
</dbReference>
<dbReference type="SUPFAM" id="SSF101478">
    <property type="entry name" value="ADP-ribosylglycohydrolase"/>
    <property type="match status" value="1"/>
</dbReference>
<evidence type="ECO:0000313" key="4">
    <source>
        <dbReference type="Proteomes" id="UP000023152"/>
    </source>
</evidence>
<dbReference type="InterPro" id="IPR005502">
    <property type="entry name" value="Ribosyl_crysJ1"/>
</dbReference>
<dbReference type="GO" id="GO:0046872">
    <property type="term" value="F:metal ion binding"/>
    <property type="evidence" value="ECO:0007669"/>
    <property type="project" value="UniProtKB-KW"/>
</dbReference>
<feature type="binding site" evidence="1">
    <location>
        <position position="13"/>
    </location>
    <ligand>
        <name>Mg(2+)</name>
        <dbReference type="ChEBI" id="CHEBI:18420"/>
        <label>1</label>
    </ligand>
</feature>
<dbReference type="EMBL" id="ASPP01007954">
    <property type="protein sequence ID" value="ETO26314.1"/>
    <property type="molecule type" value="Genomic_DNA"/>
</dbReference>
<feature type="compositionally biased region" description="Basic and acidic residues" evidence="2">
    <location>
        <begin position="376"/>
        <end position="388"/>
    </location>
</feature>
<evidence type="ECO:0008006" key="5">
    <source>
        <dbReference type="Google" id="ProtNLM"/>
    </source>
</evidence>
<dbReference type="OrthoDB" id="410104at2759"/>
<gene>
    <name evidence="3" type="ORF">RFI_10820</name>
</gene>